<sequence length="40" mass="4276">MARRYPGIALALPYEYSLAALPVATERADYGIGLLLGPPD</sequence>
<organism evidence="1 2">
    <name type="scientific">Wenjunlia tyrosinilytica</name>
    <dbReference type="NCBI Taxonomy" id="1544741"/>
    <lineage>
        <taxon>Bacteria</taxon>
        <taxon>Bacillati</taxon>
        <taxon>Actinomycetota</taxon>
        <taxon>Actinomycetes</taxon>
        <taxon>Kitasatosporales</taxon>
        <taxon>Streptomycetaceae</taxon>
        <taxon>Wenjunlia</taxon>
    </lineage>
</organism>
<dbReference type="AlphaFoldDB" id="A0A917ZJ12"/>
<gene>
    <name evidence="1" type="ORF">GCM10012280_15790</name>
</gene>
<reference evidence="1" key="1">
    <citation type="journal article" date="2014" name="Int. J. Syst. Evol. Microbiol.">
        <title>Complete genome sequence of Corynebacterium casei LMG S-19264T (=DSM 44701T), isolated from a smear-ripened cheese.</title>
        <authorList>
            <consortium name="US DOE Joint Genome Institute (JGI-PGF)"/>
            <person name="Walter F."/>
            <person name="Albersmeier A."/>
            <person name="Kalinowski J."/>
            <person name="Ruckert C."/>
        </authorList>
    </citation>
    <scope>NUCLEOTIDE SEQUENCE</scope>
    <source>
        <strain evidence="1">CGMCC 4.7201</strain>
    </source>
</reference>
<name>A0A917ZJ12_9ACTN</name>
<dbReference type="EMBL" id="BMMS01000005">
    <property type="protein sequence ID" value="GGO84399.1"/>
    <property type="molecule type" value="Genomic_DNA"/>
</dbReference>
<evidence type="ECO:0000313" key="1">
    <source>
        <dbReference type="EMBL" id="GGO84399.1"/>
    </source>
</evidence>
<evidence type="ECO:0000313" key="2">
    <source>
        <dbReference type="Proteomes" id="UP000641932"/>
    </source>
</evidence>
<protein>
    <submittedName>
        <fullName evidence="1">Uncharacterized protein</fullName>
    </submittedName>
</protein>
<reference evidence="1" key="2">
    <citation type="submission" date="2020-09" db="EMBL/GenBank/DDBJ databases">
        <authorList>
            <person name="Sun Q."/>
            <person name="Zhou Y."/>
        </authorList>
    </citation>
    <scope>NUCLEOTIDE SEQUENCE</scope>
    <source>
        <strain evidence="1">CGMCC 4.7201</strain>
    </source>
</reference>
<proteinExistence type="predicted"/>
<accession>A0A917ZJ12</accession>
<dbReference type="RefSeq" id="WP_265803960.1">
    <property type="nucleotide sequence ID" value="NZ_BMMS01000005.1"/>
</dbReference>
<dbReference type="Proteomes" id="UP000641932">
    <property type="component" value="Unassembled WGS sequence"/>
</dbReference>
<comment type="caution">
    <text evidence="1">The sequence shown here is derived from an EMBL/GenBank/DDBJ whole genome shotgun (WGS) entry which is preliminary data.</text>
</comment>
<keyword evidence="2" id="KW-1185">Reference proteome</keyword>